<evidence type="ECO:0000313" key="9">
    <source>
        <dbReference type="EMBL" id="GBC60796.1"/>
    </source>
</evidence>
<reference evidence="10" key="2">
    <citation type="submission" date="2019-01" db="EMBL/GenBank/DDBJ databases">
        <title>Genome sequence of Desulfonema ishimotonii strain Tokyo 01.</title>
        <authorList>
            <person name="Fukui M."/>
        </authorList>
    </citation>
    <scope>NUCLEOTIDE SEQUENCE [LARGE SCALE GENOMIC DNA]</scope>
    <source>
        <strain evidence="10">Tokyo 01</strain>
    </source>
</reference>
<dbReference type="Proteomes" id="UP000288096">
    <property type="component" value="Unassembled WGS sequence"/>
</dbReference>
<dbReference type="InterPro" id="IPR035906">
    <property type="entry name" value="MetI-like_sf"/>
</dbReference>
<dbReference type="GO" id="GO:0055085">
    <property type="term" value="P:transmembrane transport"/>
    <property type="evidence" value="ECO:0007669"/>
    <property type="project" value="InterPro"/>
</dbReference>
<organism evidence="9 10">
    <name type="scientific">Desulfonema ishimotonii</name>
    <dbReference type="NCBI Taxonomy" id="45657"/>
    <lineage>
        <taxon>Bacteria</taxon>
        <taxon>Pseudomonadati</taxon>
        <taxon>Thermodesulfobacteriota</taxon>
        <taxon>Desulfobacteria</taxon>
        <taxon>Desulfobacterales</taxon>
        <taxon>Desulfococcaceae</taxon>
        <taxon>Desulfonema</taxon>
    </lineage>
</organism>
<evidence type="ECO:0000259" key="8">
    <source>
        <dbReference type="PROSITE" id="PS50928"/>
    </source>
</evidence>
<feature type="transmembrane region" description="Helical" evidence="7">
    <location>
        <begin position="252"/>
        <end position="272"/>
    </location>
</feature>
<dbReference type="CDD" id="cd06261">
    <property type="entry name" value="TM_PBP2"/>
    <property type="match status" value="1"/>
</dbReference>
<protein>
    <submittedName>
        <fullName evidence="9">Sugar ABC transporter permease</fullName>
    </submittedName>
</protein>
<evidence type="ECO:0000256" key="3">
    <source>
        <dbReference type="ARBA" id="ARBA00022475"/>
    </source>
</evidence>
<feature type="domain" description="ABC transmembrane type-1" evidence="8">
    <location>
        <begin position="57"/>
        <end position="273"/>
    </location>
</feature>
<evidence type="ECO:0000256" key="7">
    <source>
        <dbReference type="RuleBase" id="RU363032"/>
    </source>
</evidence>
<dbReference type="PANTHER" id="PTHR30193:SF37">
    <property type="entry name" value="INNER MEMBRANE ABC TRANSPORTER PERMEASE PROTEIN YCJO"/>
    <property type="match status" value="1"/>
</dbReference>
<keyword evidence="3" id="KW-1003">Cell membrane</keyword>
<feature type="transmembrane region" description="Helical" evidence="7">
    <location>
        <begin position="94"/>
        <end position="116"/>
    </location>
</feature>
<reference evidence="10" key="1">
    <citation type="submission" date="2017-11" db="EMBL/GenBank/DDBJ databases">
        <authorList>
            <person name="Watanabe M."/>
            <person name="Kojima H."/>
        </authorList>
    </citation>
    <scope>NUCLEOTIDE SEQUENCE [LARGE SCALE GENOMIC DNA]</scope>
    <source>
        <strain evidence="10">Tokyo 01</strain>
    </source>
</reference>
<dbReference type="AlphaFoldDB" id="A0A401FV03"/>
<keyword evidence="2 7" id="KW-0813">Transport</keyword>
<comment type="subcellular location">
    <subcellularLocation>
        <location evidence="1 7">Cell membrane</location>
        <topology evidence="1 7">Multi-pass membrane protein</topology>
    </subcellularLocation>
</comment>
<evidence type="ECO:0000256" key="2">
    <source>
        <dbReference type="ARBA" id="ARBA00022448"/>
    </source>
</evidence>
<dbReference type="GO" id="GO:0005886">
    <property type="term" value="C:plasma membrane"/>
    <property type="evidence" value="ECO:0007669"/>
    <property type="project" value="UniProtKB-SubCell"/>
</dbReference>
<proteinExistence type="inferred from homology"/>
<accession>A0A401FV03</accession>
<evidence type="ECO:0000256" key="6">
    <source>
        <dbReference type="ARBA" id="ARBA00023136"/>
    </source>
</evidence>
<dbReference type="InterPro" id="IPR000515">
    <property type="entry name" value="MetI-like"/>
</dbReference>
<dbReference type="PROSITE" id="PS50928">
    <property type="entry name" value="ABC_TM1"/>
    <property type="match status" value="1"/>
</dbReference>
<keyword evidence="4 7" id="KW-0812">Transmembrane</keyword>
<dbReference type="EMBL" id="BEXT01000001">
    <property type="protein sequence ID" value="GBC60796.1"/>
    <property type="molecule type" value="Genomic_DNA"/>
</dbReference>
<feature type="transmembrane region" description="Helical" evidence="7">
    <location>
        <begin position="204"/>
        <end position="220"/>
    </location>
</feature>
<comment type="caution">
    <text evidence="9">The sequence shown here is derived from an EMBL/GenBank/DDBJ whole genome shotgun (WGS) entry which is preliminary data.</text>
</comment>
<evidence type="ECO:0000256" key="5">
    <source>
        <dbReference type="ARBA" id="ARBA00022989"/>
    </source>
</evidence>
<dbReference type="SUPFAM" id="SSF161098">
    <property type="entry name" value="MetI-like"/>
    <property type="match status" value="1"/>
</dbReference>
<name>A0A401FV03_9BACT</name>
<gene>
    <name evidence="9" type="ORF">DENIS_1755</name>
</gene>
<dbReference type="Pfam" id="PF00528">
    <property type="entry name" value="BPD_transp_1"/>
    <property type="match status" value="1"/>
</dbReference>
<dbReference type="InterPro" id="IPR051393">
    <property type="entry name" value="ABC_transporter_permease"/>
</dbReference>
<keyword evidence="5 7" id="KW-1133">Transmembrane helix</keyword>
<evidence type="ECO:0000256" key="4">
    <source>
        <dbReference type="ARBA" id="ARBA00022692"/>
    </source>
</evidence>
<evidence type="ECO:0000313" key="10">
    <source>
        <dbReference type="Proteomes" id="UP000288096"/>
    </source>
</evidence>
<evidence type="ECO:0000256" key="1">
    <source>
        <dbReference type="ARBA" id="ARBA00004651"/>
    </source>
</evidence>
<sequence length="284" mass="31071">MALPALLGLLLFIALPFLFAVVLSFTSLKMGSPLPTRFVGAEQYHRVLTAPSFQRALLNNALFALAVVPLQTASALGLALLLNIRLRGIAVFRTLFFMPVVFPMSLVAVIWTLIYAPGPGGMMNSLMALVSGGNLGPWDYLHTKVLALPAIIVMSVWQGVGFQMVVLLGGLQSIPAVLYEAAVIDRAGKWGCFCHVTLPRLRNHLIFTALVTTILAFRLFDQVRIMTRGGPDNATTTVMFEAVRAVFERQQVGAASAMTVIFFLIVLGITRLQRMLVREEREIS</sequence>
<dbReference type="Gene3D" id="1.10.3720.10">
    <property type="entry name" value="MetI-like"/>
    <property type="match status" value="1"/>
</dbReference>
<keyword evidence="6 7" id="KW-0472">Membrane</keyword>
<feature type="transmembrane region" description="Helical" evidence="7">
    <location>
        <begin position="61"/>
        <end position="82"/>
    </location>
</feature>
<comment type="similarity">
    <text evidence="7">Belongs to the binding-protein-dependent transport system permease family.</text>
</comment>
<keyword evidence="10" id="KW-1185">Reference proteome</keyword>
<dbReference type="PANTHER" id="PTHR30193">
    <property type="entry name" value="ABC TRANSPORTER PERMEASE PROTEIN"/>
    <property type="match status" value="1"/>
</dbReference>